<dbReference type="InterPro" id="IPR004419">
    <property type="entry name" value="Pept_A31_hyd_express"/>
</dbReference>
<evidence type="ECO:0000256" key="1">
    <source>
        <dbReference type="ARBA" id="ARBA00006814"/>
    </source>
</evidence>
<dbReference type="Pfam" id="PF01750">
    <property type="entry name" value="HycI"/>
    <property type="match status" value="1"/>
</dbReference>
<dbReference type="GO" id="GO:0008047">
    <property type="term" value="F:enzyme activator activity"/>
    <property type="evidence" value="ECO:0007669"/>
    <property type="project" value="InterPro"/>
</dbReference>
<dbReference type="EC" id="3.4.23.-" evidence="9"/>
<dbReference type="NCBIfam" id="NF007616">
    <property type="entry name" value="PRK10264.1"/>
    <property type="match status" value="1"/>
</dbReference>
<dbReference type="Proteomes" id="UP000664658">
    <property type="component" value="Unassembled WGS sequence"/>
</dbReference>
<dbReference type="NCBIfam" id="TIGR00140">
    <property type="entry name" value="hupD"/>
    <property type="match status" value="1"/>
</dbReference>
<protein>
    <submittedName>
        <fullName evidence="9">Hydrogenase 1 maturation protease</fullName>
        <ecNumber evidence="9">3.4.23.-</ecNumber>
    </submittedName>
</protein>
<comment type="similarity">
    <text evidence="1">Belongs to the peptidase A31 family.</text>
</comment>
<gene>
    <name evidence="9" type="ORF">J2R62_04950</name>
</gene>
<dbReference type="RefSeq" id="WP_207541743.1">
    <property type="nucleotide sequence ID" value="NZ_JAFNAA010000004.1"/>
</dbReference>
<accession>A0A8I1W438</accession>
<dbReference type="InterPro" id="IPR000671">
    <property type="entry name" value="Peptidase_A31"/>
</dbReference>
<dbReference type="SUPFAM" id="SSF53163">
    <property type="entry name" value="HybD-like"/>
    <property type="match status" value="1"/>
</dbReference>
<evidence type="ECO:0000256" key="2">
    <source>
        <dbReference type="ARBA" id="ARBA00022596"/>
    </source>
</evidence>
<keyword evidence="4 7" id="KW-0479">Metal-binding</keyword>
<dbReference type="GO" id="GO:0046872">
    <property type="term" value="F:metal ion binding"/>
    <property type="evidence" value="ECO:0007669"/>
    <property type="project" value="UniProtKB-KW"/>
</dbReference>
<dbReference type="InterPro" id="IPR023430">
    <property type="entry name" value="Pept_HybD-like_dom_sf"/>
</dbReference>
<dbReference type="AlphaFoldDB" id="A0A8I1W438"/>
<keyword evidence="3 9" id="KW-0645">Protease</keyword>
<dbReference type="CDD" id="cd06062">
    <property type="entry name" value="H2MP_MemB-H2up"/>
    <property type="match status" value="1"/>
</dbReference>
<keyword evidence="2 7" id="KW-0533">Nickel</keyword>
<keyword evidence="6 9" id="KW-0378">Hydrolase</keyword>
<dbReference type="PRINTS" id="PR00446">
    <property type="entry name" value="HYDRGNUPTAKE"/>
</dbReference>
<evidence type="ECO:0000256" key="4">
    <source>
        <dbReference type="ARBA" id="ARBA00022723"/>
    </source>
</evidence>
<keyword evidence="5" id="KW-0064">Aspartyl protease</keyword>
<dbReference type="EMBL" id="JAFNAA010000004">
    <property type="protein sequence ID" value="MBO1107579.1"/>
    <property type="molecule type" value="Genomic_DNA"/>
</dbReference>
<feature type="binding site" evidence="7">
    <location>
        <position position="20"/>
    </location>
    <ligand>
        <name>Ni(2+)</name>
        <dbReference type="ChEBI" id="CHEBI:49786"/>
    </ligand>
</feature>
<evidence type="ECO:0000256" key="8">
    <source>
        <dbReference type="SAM" id="MobiDB-lite"/>
    </source>
</evidence>
<sequence>MTTQQQVVIMGLGNILWADEGFGVRAAEKIYAEYDLPDYVEVVDGGTQGYNLLQYVARATHLIILDAIDFGHEPASLHTYEGRAIPAYLSAKKMSLHQSSFSEVLALAEIKDTYPEHVVLIGVQPVLLDDYGGSLTEPVKAQLEPAVQQVLGWLARWQVPVKPASTQRRLNDASLAMEKYEGERPRQYSLPPYQAPQAEPQTALNEERKHALL</sequence>
<feature type="binding site" evidence="7">
    <location>
        <position position="97"/>
    </location>
    <ligand>
        <name>Ni(2+)</name>
        <dbReference type="ChEBI" id="CHEBI:49786"/>
    </ligand>
</feature>
<dbReference type="GO" id="GO:0004190">
    <property type="term" value="F:aspartic-type endopeptidase activity"/>
    <property type="evidence" value="ECO:0007669"/>
    <property type="project" value="UniProtKB-KW"/>
</dbReference>
<comment type="caution">
    <text evidence="9">The sequence shown here is derived from an EMBL/GenBank/DDBJ whole genome shotgun (WGS) entry which is preliminary data.</text>
</comment>
<evidence type="ECO:0000256" key="6">
    <source>
        <dbReference type="ARBA" id="ARBA00022801"/>
    </source>
</evidence>
<reference evidence="9" key="1">
    <citation type="submission" date="2021-03" db="EMBL/GenBank/DDBJ databases">
        <title>Plesiomonas shigelloides zfcc0051, isolated from zebrafish feces.</title>
        <authorList>
            <person name="Vanderhoek Z."/>
            <person name="Gaulke C."/>
        </authorList>
    </citation>
    <scope>NUCLEOTIDE SEQUENCE</scope>
    <source>
        <strain evidence="9">Zfcc0051</strain>
    </source>
</reference>
<dbReference type="PANTHER" id="PTHR30302">
    <property type="entry name" value="HYDROGENASE 1 MATURATION PROTEASE"/>
    <property type="match status" value="1"/>
</dbReference>
<name>A0A8I1W438_PLESH</name>
<evidence type="ECO:0000256" key="5">
    <source>
        <dbReference type="ARBA" id="ARBA00022750"/>
    </source>
</evidence>
<evidence type="ECO:0000313" key="9">
    <source>
        <dbReference type="EMBL" id="MBO1107579.1"/>
    </source>
</evidence>
<feature type="binding site" evidence="7">
    <location>
        <position position="66"/>
    </location>
    <ligand>
        <name>Ni(2+)</name>
        <dbReference type="ChEBI" id="CHEBI:49786"/>
    </ligand>
</feature>
<dbReference type="NCBIfam" id="TIGR00072">
    <property type="entry name" value="hydrog_prot"/>
    <property type="match status" value="1"/>
</dbReference>
<evidence type="ECO:0000256" key="3">
    <source>
        <dbReference type="ARBA" id="ARBA00022670"/>
    </source>
</evidence>
<dbReference type="FunFam" id="3.40.50.1450:FF:000002">
    <property type="entry name" value="Hydrogenase 1 maturation protease"/>
    <property type="match status" value="1"/>
</dbReference>
<dbReference type="GO" id="GO:0016485">
    <property type="term" value="P:protein processing"/>
    <property type="evidence" value="ECO:0007669"/>
    <property type="project" value="InterPro"/>
</dbReference>
<evidence type="ECO:0000313" key="10">
    <source>
        <dbReference type="Proteomes" id="UP000664658"/>
    </source>
</evidence>
<organism evidence="9 10">
    <name type="scientific">Plesiomonas shigelloides</name>
    <name type="common">Aeromonas shigelloides</name>
    <dbReference type="NCBI Taxonomy" id="703"/>
    <lineage>
        <taxon>Bacteria</taxon>
        <taxon>Pseudomonadati</taxon>
        <taxon>Pseudomonadota</taxon>
        <taxon>Gammaproteobacteria</taxon>
        <taxon>Enterobacterales</taxon>
        <taxon>Enterobacteriaceae</taxon>
        <taxon>Plesiomonas</taxon>
    </lineage>
</organism>
<evidence type="ECO:0000256" key="7">
    <source>
        <dbReference type="PIRSR" id="PIRSR604419-1"/>
    </source>
</evidence>
<feature type="region of interest" description="Disordered" evidence="8">
    <location>
        <begin position="181"/>
        <end position="213"/>
    </location>
</feature>
<dbReference type="PANTHER" id="PTHR30302:SF9">
    <property type="entry name" value="HYDROGENASE 1 MATURATION PROTEASE"/>
    <property type="match status" value="1"/>
</dbReference>
<proteinExistence type="inferred from homology"/>
<dbReference type="Gene3D" id="3.40.50.1450">
    <property type="entry name" value="HybD-like"/>
    <property type="match status" value="1"/>
</dbReference>